<dbReference type="InterPro" id="IPR052358">
    <property type="entry name" value="Aro_Compnd_Degr_Hydrolases"/>
</dbReference>
<accession>A0ABS2CQI9</accession>
<organism evidence="4 5">
    <name type="scientific">Phycicoccus sonneratiae</name>
    <dbReference type="NCBI Taxonomy" id="2807628"/>
    <lineage>
        <taxon>Bacteria</taxon>
        <taxon>Bacillati</taxon>
        <taxon>Actinomycetota</taxon>
        <taxon>Actinomycetes</taxon>
        <taxon>Micrococcales</taxon>
        <taxon>Intrasporangiaceae</taxon>
        <taxon>Phycicoccus</taxon>
    </lineage>
</organism>
<dbReference type="EMBL" id="JAFDVD010000021">
    <property type="protein sequence ID" value="MBM6402155.1"/>
    <property type="molecule type" value="Genomic_DNA"/>
</dbReference>
<dbReference type="Proteomes" id="UP001430172">
    <property type="component" value="Unassembled WGS sequence"/>
</dbReference>
<sequence>MHAITRRTLFAGAGATALAATTTATARAARPAPEPTPFSVGSNRPSFVPPHGSVDSHIHIFEPERFPYPSPTATPPPRATVADYRLLQARLGTEKAVIVTPSNYATDNRCTLDAIAQIGQHHARGIAVVAGSVSDAELQQLHAGGIRGIRFNLTRPGGAGAELIRPLAARVADLGWHVQIHMTAEGILENLQLLEDLPVDLVIDHMGRIPGAVGTSHPTYTAILGLVEQGHTWVKVSGVYHESVSGPPLYEDRSAIGRAFVNAAPERVVWGSDWPHPTASRGEVPMPNDADMLSLLKYWAPNHGVIHRVLVDNPNTLYGFTTGRHGAR</sequence>
<evidence type="ECO:0000259" key="3">
    <source>
        <dbReference type="Pfam" id="PF04909"/>
    </source>
</evidence>
<evidence type="ECO:0000256" key="2">
    <source>
        <dbReference type="SAM" id="SignalP"/>
    </source>
</evidence>
<protein>
    <submittedName>
        <fullName evidence="4">Amidohydrolase family protein</fullName>
    </submittedName>
</protein>
<comment type="caution">
    <text evidence="4">The sequence shown here is derived from an EMBL/GenBank/DDBJ whole genome shotgun (WGS) entry which is preliminary data.</text>
</comment>
<keyword evidence="2" id="KW-0732">Signal</keyword>
<reference evidence="4" key="1">
    <citation type="submission" date="2021-02" db="EMBL/GenBank/DDBJ databases">
        <title>Phycicoccus sp. MQZ13P-5T, whole genome shotgun sequence.</title>
        <authorList>
            <person name="Tuo L."/>
        </authorList>
    </citation>
    <scope>NUCLEOTIDE SEQUENCE</scope>
    <source>
        <strain evidence="4">MQZ13P-5</strain>
    </source>
</reference>
<dbReference type="InterPro" id="IPR006680">
    <property type="entry name" value="Amidohydro-rel"/>
</dbReference>
<dbReference type="PANTHER" id="PTHR35563">
    <property type="entry name" value="BARREL METAL-DEPENDENT HYDROLASE, PUTATIVE (AFU_ORTHOLOGUE AFUA_1G16240)-RELATED"/>
    <property type="match status" value="1"/>
</dbReference>
<dbReference type="RefSeq" id="WP_204132620.1">
    <property type="nucleotide sequence ID" value="NZ_JAFDVD010000021.1"/>
</dbReference>
<gene>
    <name evidence="4" type="ORF">JQN70_17300</name>
</gene>
<evidence type="ECO:0000313" key="5">
    <source>
        <dbReference type="Proteomes" id="UP001430172"/>
    </source>
</evidence>
<dbReference type="SUPFAM" id="SSF51556">
    <property type="entry name" value="Metallo-dependent hydrolases"/>
    <property type="match status" value="1"/>
</dbReference>
<dbReference type="Pfam" id="PF04909">
    <property type="entry name" value="Amidohydro_2"/>
    <property type="match status" value="1"/>
</dbReference>
<feature type="chain" id="PRO_5047447059" evidence="2">
    <location>
        <begin position="29"/>
        <end position="328"/>
    </location>
</feature>
<dbReference type="PROSITE" id="PS51318">
    <property type="entry name" value="TAT"/>
    <property type="match status" value="1"/>
</dbReference>
<dbReference type="Gene3D" id="3.20.20.140">
    <property type="entry name" value="Metal-dependent hydrolases"/>
    <property type="match status" value="1"/>
</dbReference>
<keyword evidence="5" id="KW-1185">Reference proteome</keyword>
<feature type="domain" description="Amidohydrolase-related" evidence="3">
    <location>
        <begin position="54"/>
        <end position="320"/>
    </location>
</feature>
<name>A0ABS2CQI9_9MICO</name>
<dbReference type="InterPro" id="IPR032466">
    <property type="entry name" value="Metal_Hydrolase"/>
</dbReference>
<proteinExistence type="predicted"/>
<evidence type="ECO:0000256" key="1">
    <source>
        <dbReference type="SAM" id="MobiDB-lite"/>
    </source>
</evidence>
<feature type="region of interest" description="Disordered" evidence="1">
    <location>
        <begin position="26"/>
        <end position="53"/>
    </location>
</feature>
<dbReference type="InterPro" id="IPR006311">
    <property type="entry name" value="TAT_signal"/>
</dbReference>
<dbReference type="PANTHER" id="PTHR35563:SF2">
    <property type="entry name" value="BARREL METAL-DEPENDENT HYDROLASE, PUTATIVE (AFU_ORTHOLOGUE AFUA_1G16240)-RELATED"/>
    <property type="match status" value="1"/>
</dbReference>
<feature type="signal peptide" evidence="2">
    <location>
        <begin position="1"/>
        <end position="28"/>
    </location>
</feature>
<evidence type="ECO:0000313" key="4">
    <source>
        <dbReference type="EMBL" id="MBM6402155.1"/>
    </source>
</evidence>